<dbReference type="RefSeq" id="WP_111320082.1">
    <property type="nucleotide sequence ID" value="NZ_BIFX01000001.1"/>
</dbReference>
<sequence>MFEDQLQLDAYFERIEYQGPATPTEETLFQLHNGQIMHIPFENFSVLMGEPIALDPASLFQKLVQSQRGGYCFELNGLLEQVLRQLGFQVTTLAARVMIGGVVQQKSHKLMLIELNGRRWLVDVGFGGNCPVAPLPLEPGVEVDQRLEVLRLVTDPDFGYILQHKVRDEWRPLYGFTLEPYYPADYRMMNFYTSHSPDSPFIHNPICAIAAPDARVILNNMELKIRHVNGESHTMELADETMFRDALRSYFGIRLPAGAQWSRGNR</sequence>
<dbReference type="Proteomes" id="UP000248806">
    <property type="component" value="Unassembled WGS sequence"/>
</dbReference>
<dbReference type="GO" id="GO:0016407">
    <property type="term" value="F:acetyltransferase activity"/>
    <property type="evidence" value="ECO:0007669"/>
    <property type="project" value="InterPro"/>
</dbReference>
<dbReference type="Pfam" id="PF00797">
    <property type="entry name" value="Acetyltransf_2"/>
    <property type="match status" value="1"/>
</dbReference>
<dbReference type="PRINTS" id="PR01543">
    <property type="entry name" value="ANATRNSFRASE"/>
</dbReference>
<accession>A0A326UMX3</accession>
<protein>
    <submittedName>
        <fullName evidence="3">N-hydroxyarylamine O-acetyltransferase</fullName>
    </submittedName>
</protein>
<dbReference type="Gene3D" id="2.40.128.150">
    <property type="entry name" value="Cysteine proteinases"/>
    <property type="match status" value="1"/>
</dbReference>
<comment type="caution">
    <text evidence="3">The sequence shown here is derived from an EMBL/GenBank/DDBJ whole genome shotgun (WGS) entry which is preliminary data.</text>
</comment>
<proteinExistence type="inferred from homology"/>
<name>A0A326UMX3_THEHA</name>
<dbReference type="InterPro" id="IPR001447">
    <property type="entry name" value="Arylamine_N-AcTrfase"/>
</dbReference>
<dbReference type="PANTHER" id="PTHR11786">
    <property type="entry name" value="N-HYDROXYARYLAMINE O-ACETYLTRANSFERASE"/>
    <property type="match status" value="1"/>
</dbReference>
<keyword evidence="4" id="KW-1185">Reference proteome</keyword>
<gene>
    <name evidence="3" type="ORF">EI42_01330</name>
</gene>
<dbReference type="InterPro" id="IPR038765">
    <property type="entry name" value="Papain-like_cys_pep_sf"/>
</dbReference>
<dbReference type="AlphaFoldDB" id="A0A326UMX3"/>
<dbReference type="SUPFAM" id="SSF54001">
    <property type="entry name" value="Cysteine proteinases"/>
    <property type="match status" value="1"/>
</dbReference>
<evidence type="ECO:0000256" key="2">
    <source>
        <dbReference type="RuleBase" id="RU003452"/>
    </source>
</evidence>
<organism evidence="3 4">
    <name type="scientific">Thermosporothrix hazakensis</name>
    <dbReference type="NCBI Taxonomy" id="644383"/>
    <lineage>
        <taxon>Bacteria</taxon>
        <taxon>Bacillati</taxon>
        <taxon>Chloroflexota</taxon>
        <taxon>Ktedonobacteria</taxon>
        <taxon>Ktedonobacterales</taxon>
        <taxon>Thermosporotrichaceae</taxon>
        <taxon>Thermosporothrix</taxon>
    </lineage>
</organism>
<comment type="similarity">
    <text evidence="1 2">Belongs to the arylamine N-acetyltransferase family.</text>
</comment>
<evidence type="ECO:0000313" key="3">
    <source>
        <dbReference type="EMBL" id="PZW34493.1"/>
    </source>
</evidence>
<dbReference type="OrthoDB" id="7181050at2"/>
<evidence type="ECO:0000256" key="1">
    <source>
        <dbReference type="ARBA" id="ARBA00006547"/>
    </source>
</evidence>
<dbReference type="Gene3D" id="3.30.2140.10">
    <property type="entry name" value="Arylamine N-acetyltransferase"/>
    <property type="match status" value="1"/>
</dbReference>
<dbReference type="PANTHER" id="PTHR11786:SF0">
    <property type="entry name" value="ARYLAMINE N-ACETYLTRANSFERASE 4-RELATED"/>
    <property type="match status" value="1"/>
</dbReference>
<reference evidence="3 4" key="1">
    <citation type="submission" date="2018-06" db="EMBL/GenBank/DDBJ databases">
        <title>Genomic Encyclopedia of Archaeal and Bacterial Type Strains, Phase II (KMG-II): from individual species to whole genera.</title>
        <authorList>
            <person name="Goeker M."/>
        </authorList>
    </citation>
    <scope>NUCLEOTIDE SEQUENCE [LARGE SCALE GENOMIC DNA]</scope>
    <source>
        <strain evidence="3 4">ATCC BAA-1881</strain>
    </source>
</reference>
<evidence type="ECO:0000313" key="4">
    <source>
        <dbReference type="Proteomes" id="UP000248806"/>
    </source>
</evidence>
<keyword evidence="3" id="KW-0808">Transferase</keyword>
<dbReference type="EMBL" id="QKUF01000002">
    <property type="protein sequence ID" value="PZW34493.1"/>
    <property type="molecule type" value="Genomic_DNA"/>
</dbReference>